<organism evidence="2 3">
    <name type="scientific">Trujillonella endophytica</name>
    <dbReference type="NCBI Taxonomy" id="673521"/>
    <lineage>
        <taxon>Bacteria</taxon>
        <taxon>Bacillati</taxon>
        <taxon>Actinomycetota</taxon>
        <taxon>Actinomycetes</taxon>
        <taxon>Geodermatophilales</taxon>
        <taxon>Geodermatophilaceae</taxon>
        <taxon>Trujillonella</taxon>
    </lineage>
</organism>
<feature type="transmembrane region" description="Helical" evidence="1">
    <location>
        <begin position="27"/>
        <end position="48"/>
    </location>
</feature>
<keyword evidence="3" id="KW-1185">Reference proteome</keyword>
<dbReference type="OrthoDB" id="5186979at2"/>
<feature type="transmembrane region" description="Helical" evidence="1">
    <location>
        <begin position="185"/>
        <end position="204"/>
    </location>
</feature>
<feature type="transmembrane region" description="Helical" evidence="1">
    <location>
        <begin position="153"/>
        <end position="173"/>
    </location>
</feature>
<dbReference type="Pfam" id="PF14329">
    <property type="entry name" value="DUF4386"/>
    <property type="match status" value="1"/>
</dbReference>
<sequence length="252" mass="26178">MDRTGASVPSGTTEVDRGHEEGLRAHTWDMVAAIAGLLFIALFIAMLFTPDTPSTDDSAEAISAAIADDRSGHQWALLLGFLSDVAFFFFLAGLWSRLRRAEGRAGMFSGLFAIAGAAFAATVLASAGFYLALVQGTTDLAADSEVFSTLVVLNDWAGVGVIPAAVALLLAAAGAITSTDTLPHWLGWIAALAALLLLLSLGGVFEEDLEEGAVAIAGFAGFVLMLVWILATSVVLLMRAGRPGRKGHEATA</sequence>
<dbReference type="RefSeq" id="WP_091948786.1">
    <property type="nucleotide sequence ID" value="NZ_FOEE01000019.1"/>
</dbReference>
<proteinExistence type="predicted"/>
<evidence type="ECO:0000313" key="3">
    <source>
        <dbReference type="Proteomes" id="UP000198960"/>
    </source>
</evidence>
<accession>A0A1H8WEA0</accession>
<reference evidence="3" key="1">
    <citation type="submission" date="2016-10" db="EMBL/GenBank/DDBJ databases">
        <authorList>
            <person name="Varghese N."/>
            <person name="Submissions S."/>
        </authorList>
    </citation>
    <scope>NUCLEOTIDE SEQUENCE [LARGE SCALE GENOMIC DNA]</scope>
    <source>
        <strain evidence="3">DSM 45413</strain>
    </source>
</reference>
<name>A0A1H8WEA0_9ACTN</name>
<dbReference type="AlphaFoldDB" id="A0A1H8WEA0"/>
<evidence type="ECO:0000313" key="2">
    <source>
        <dbReference type="EMBL" id="SEP25961.1"/>
    </source>
</evidence>
<feature type="transmembrane region" description="Helical" evidence="1">
    <location>
        <begin position="216"/>
        <end position="238"/>
    </location>
</feature>
<feature type="transmembrane region" description="Helical" evidence="1">
    <location>
        <begin position="75"/>
        <end position="95"/>
    </location>
</feature>
<gene>
    <name evidence="2" type="ORF">SAMN05660991_04342</name>
</gene>
<feature type="transmembrane region" description="Helical" evidence="1">
    <location>
        <begin position="107"/>
        <end position="133"/>
    </location>
</feature>
<keyword evidence="1" id="KW-1133">Transmembrane helix</keyword>
<dbReference type="InterPro" id="IPR025495">
    <property type="entry name" value="DUF4386"/>
</dbReference>
<evidence type="ECO:0000256" key="1">
    <source>
        <dbReference type="SAM" id="Phobius"/>
    </source>
</evidence>
<protein>
    <recommendedName>
        <fullName evidence="4">DUF4386 family protein</fullName>
    </recommendedName>
</protein>
<dbReference type="EMBL" id="FOEE01000019">
    <property type="protein sequence ID" value="SEP25961.1"/>
    <property type="molecule type" value="Genomic_DNA"/>
</dbReference>
<dbReference type="Proteomes" id="UP000198960">
    <property type="component" value="Unassembled WGS sequence"/>
</dbReference>
<evidence type="ECO:0008006" key="4">
    <source>
        <dbReference type="Google" id="ProtNLM"/>
    </source>
</evidence>
<keyword evidence="1" id="KW-0812">Transmembrane</keyword>
<keyword evidence="1" id="KW-0472">Membrane</keyword>